<sequence length="117" mass="12580">MAQRATILTSLAGDPIWGCESTPEIRCADAYGHGLGWMVYDYGDRTVLNHGGNDAGENALVYYSPQTRSGAVILVNGGNGIFVTVRALELIGDQPDMAAYYRQLVRKHYGVTMAPGA</sequence>
<evidence type="ECO:0000313" key="2">
    <source>
        <dbReference type="EMBL" id="SFF08400.1"/>
    </source>
</evidence>
<accession>A0A1I2FUQ9</accession>
<protein>
    <submittedName>
        <fullName evidence="2">Beta-lactamase</fullName>
    </submittedName>
</protein>
<dbReference type="SUPFAM" id="SSF56601">
    <property type="entry name" value="beta-lactamase/transpeptidase-like"/>
    <property type="match status" value="1"/>
</dbReference>
<gene>
    <name evidence="2" type="ORF">SAMN02745121_06822</name>
</gene>
<dbReference type="Pfam" id="PF00144">
    <property type="entry name" value="Beta-lactamase"/>
    <property type="match status" value="1"/>
</dbReference>
<evidence type="ECO:0000259" key="1">
    <source>
        <dbReference type="Pfam" id="PF00144"/>
    </source>
</evidence>
<evidence type="ECO:0000313" key="3">
    <source>
        <dbReference type="Proteomes" id="UP000199400"/>
    </source>
</evidence>
<dbReference type="InterPro" id="IPR012338">
    <property type="entry name" value="Beta-lactam/transpept-like"/>
</dbReference>
<dbReference type="AlphaFoldDB" id="A0A1I2FUQ9"/>
<dbReference type="Proteomes" id="UP000199400">
    <property type="component" value="Unassembled WGS sequence"/>
</dbReference>
<keyword evidence="3" id="KW-1185">Reference proteome</keyword>
<organism evidence="2 3">
    <name type="scientific">Nannocystis exedens</name>
    <dbReference type="NCBI Taxonomy" id="54"/>
    <lineage>
        <taxon>Bacteria</taxon>
        <taxon>Pseudomonadati</taxon>
        <taxon>Myxococcota</taxon>
        <taxon>Polyangia</taxon>
        <taxon>Nannocystales</taxon>
        <taxon>Nannocystaceae</taxon>
        <taxon>Nannocystis</taxon>
    </lineage>
</organism>
<feature type="domain" description="Beta-lactamase-related" evidence="1">
    <location>
        <begin position="32"/>
        <end position="86"/>
    </location>
</feature>
<dbReference type="Gene3D" id="3.40.710.10">
    <property type="entry name" value="DD-peptidase/beta-lactamase superfamily"/>
    <property type="match status" value="1"/>
</dbReference>
<reference evidence="3" key="1">
    <citation type="submission" date="2016-10" db="EMBL/GenBank/DDBJ databases">
        <authorList>
            <person name="Varghese N."/>
            <person name="Submissions S."/>
        </authorList>
    </citation>
    <scope>NUCLEOTIDE SEQUENCE [LARGE SCALE GENOMIC DNA]</scope>
    <source>
        <strain evidence="3">ATCC 25963</strain>
    </source>
</reference>
<name>A0A1I2FUQ9_9BACT</name>
<dbReference type="STRING" id="54.SAMN02745121_06822"/>
<proteinExistence type="predicted"/>
<dbReference type="EMBL" id="FOMX01000028">
    <property type="protein sequence ID" value="SFF08400.1"/>
    <property type="molecule type" value="Genomic_DNA"/>
</dbReference>
<dbReference type="InterPro" id="IPR001466">
    <property type="entry name" value="Beta-lactam-related"/>
</dbReference>